<dbReference type="EMBL" id="JBHTII010000001">
    <property type="protein sequence ID" value="MFD0788823.1"/>
    <property type="molecule type" value="Genomic_DNA"/>
</dbReference>
<dbReference type="InterPro" id="IPR000182">
    <property type="entry name" value="GNAT_dom"/>
</dbReference>
<comment type="caution">
    <text evidence="4">The sequence shown here is derived from an EMBL/GenBank/DDBJ whole genome shotgun (WGS) entry which is preliminary data.</text>
</comment>
<proteinExistence type="predicted"/>
<dbReference type="Proteomes" id="UP001597055">
    <property type="component" value="Unassembled WGS sequence"/>
</dbReference>
<evidence type="ECO:0000256" key="1">
    <source>
        <dbReference type="ARBA" id="ARBA00022679"/>
    </source>
</evidence>
<accession>A0ABW3ACV4</accession>
<dbReference type="Gene3D" id="3.40.630.30">
    <property type="match status" value="1"/>
</dbReference>
<evidence type="ECO:0000259" key="3">
    <source>
        <dbReference type="PROSITE" id="PS51186"/>
    </source>
</evidence>
<evidence type="ECO:0000313" key="5">
    <source>
        <dbReference type="Proteomes" id="UP001597055"/>
    </source>
</evidence>
<dbReference type="PANTHER" id="PTHR43877:SF2">
    <property type="entry name" value="AMINOALKYLPHOSPHONATE N-ACETYLTRANSFERASE-RELATED"/>
    <property type="match status" value="1"/>
</dbReference>
<evidence type="ECO:0000256" key="2">
    <source>
        <dbReference type="ARBA" id="ARBA00023315"/>
    </source>
</evidence>
<dbReference type="InterPro" id="IPR050832">
    <property type="entry name" value="Bact_Acetyltransf"/>
</dbReference>
<organism evidence="4 5">
    <name type="scientific">Microbacterium insulae</name>
    <dbReference type="NCBI Taxonomy" id="483014"/>
    <lineage>
        <taxon>Bacteria</taxon>
        <taxon>Bacillati</taxon>
        <taxon>Actinomycetota</taxon>
        <taxon>Actinomycetes</taxon>
        <taxon>Micrococcales</taxon>
        <taxon>Microbacteriaceae</taxon>
        <taxon>Microbacterium</taxon>
    </lineage>
</organism>
<keyword evidence="5" id="KW-1185">Reference proteome</keyword>
<reference evidence="5" key="1">
    <citation type="journal article" date="2019" name="Int. J. Syst. Evol. Microbiol.">
        <title>The Global Catalogue of Microorganisms (GCM) 10K type strain sequencing project: providing services to taxonomists for standard genome sequencing and annotation.</title>
        <authorList>
            <consortium name="The Broad Institute Genomics Platform"/>
            <consortium name="The Broad Institute Genome Sequencing Center for Infectious Disease"/>
            <person name="Wu L."/>
            <person name="Ma J."/>
        </authorList>
    </citation>
    <scope>NUCLEOTIDE SEQUENCE [LARGE SCALE GENOMIC DNA]</scope>
    <source>
        <strain evidence="5">CCUG 54523</strain>
    </source>
</reference>
<protein>
    <submittedName>
        <fullName evidence="4">GNAT family N-acetyltransferase</fullName>
    </submittedName>
</protein>
<dbReference type="Pfam" id="PF00583">
    <property type="entry name" value="Acetyltransf_1"/>
    <property type="match status" value="1"/>
</dbReference>
<name>A0ABW3ACV4_9MICO</name>
<dbReference type="PANTHER" id="PTHR43877">
    <property type="entry name" value="AMINOALKYLPHOSPHONATE N-ACETYLTRANSFERASE-RELATED-RELATED"/>
    <property type="match status" value="1"/>
</dbReference>
<keyword evidence="1" id="KW-0808">Transferase</keyword>
<dbReference type="CDD" id="cd04301">
    <property type="entry name" value="NAT_SF"/>
    <property type="match status" value="1"/>
</dbReference>
<evidence type="ECO:0000313" key="4">
    <source>
        <dbReference type="EMBL" id="MFD0788823.1"/>
    </source>
</evidence>
<gene>
    <name evidence="4" type="ORF">ACFQ0P_00320</name>
</gene>
<sequence>MAALRESPVDSPEARELLAEYFQDRTEGFGAQGVAYTTTFPLPAAFVPPAGVFLLVHDDAGRAVGCGGIRHIADGERGTRYEVKHLYLRPETRGRGWGRLLLDGLEERARELGARELVLDTHHSLEAAGALYARSGFVEIEPYNDNPNASRWYAKVLDGA</sequence>
<feature type="domain" description="N-acetyltransferase" evidence="3">
    <location>
        <begin position="1"/>
        <end position="158"/>
    </location>
</feature>
<dbReference type="SUPFAM" id="SSF55729">
    <property type="entry name" value="Acyl-CoA N-acyltransferases (Nat)"/>
    <property type="match status" value="1"/>
</dbReference>
<dbReference type="PROSITE" id="PS51186">
    <property type="entry name" value="GNAT"/>
    <property type="match status" value="1"/>
</dbReference>
<keyword evidence="2" id="KW-0012">Acyltransferase</keyword>
<dbReference type="InterPro" id="IPR016181">
    <property type="entry name" value="Acyl_CoA_acyltransferase"/>
</dbReference>
<dbReference type="RefSeq" id="WP_378770969.1">
    <property type="nucleotide sequence ID" value="NZ_JBHTII010000001.1"/>
</dbReference>